<name>A0A8U0Q8W0_SALNM</name>
<dbReference type="InterPro" id="IPR017948">
    <property type="entry name" value="TGFb_CS"/>
</dbReference>
<dbReference type="PRINTS" id="PR00669">
    <property type="entry name" value="INHIBINA"/>
</dbReference>
<keyword evidence="10" id="KW-1185">Reference proteome</keyword>
<dbReference type="SMART" id="SM00204">
    <property type="entry name" value="TGFB"/>
    <property type="match status" value="1"/>
</dbReference>
<dbReference type="AlphaFoldDB" id="A0A8U0Q8W0"/>
<keyword evidence="5 8" id="KW-0339">Growth factor</keyword>
<dbReference type="KEGG" id="snh:120036431"/>
<organism evidence="10 11">
    <name type="scientific">Salvelinus namaycush</name>
    <name type="common">Lake trout</name>
    <name type="synonym">Salmo namaycush</name>
    <dbReference type="NCBI Taxonomy" id="8040"/>
    <lineage>
        <taxon>Eukaryota</taxon>
        <taxon>Metazoa</taxon>
        <taxon>Chordata</taxon>
        <taxon>Craniata</taxon>
        <taxon>Vertebrata</taxon>
        <taxon>Euteleostomi</taxon>
        <taxon>Actinopterygii</taxon>
        <taxon>Neopterygii</taxon>
        <taxon>Teleostei</taxon>
        <taxon>Protacanthopterygii</taxon>
        <taxon>Salmoniformes</taxon>
        <taxon>Salmonidae</taxon>
        <taxon>Salmoninae</taxon>
        <taxon>Salvelinus</taxon>
    </lineage>
</organism>
<evidence type="ECO:0000256" key="5">
    <source>
        <dbReference type="ARBA" id="ARBA00023030"/>
    </source>
</evidence>
<comment type="similarity">
    <text evidence="2 8">Belongs to the TGF-beta family.</text>
</comment>
<evidence type="ECO:0000256" key="1">
    <source>
        <dbReference type="ARBA" id="ARBA00004613"/>
    </source>
</evidence>
<dbReference type="PROSITE" id="PS51362">
    <property type="entry name" value="TGF_BETA_2"/>
    <property type="match status" value="1"/>
</dbReference>
<dbReference type="GO" id="GO:0008083">
    <property type="term" value="F:growth factor activity"/>
    <property type="evidence" value="ECO:0007669"/>
    <property type="project" value="UniProtKB-KW"/>
</dbReference>
<accession>A0A8U0Q8W0</accession>
<dbReference type="PANTHER" id="PTHR11848:SF119">
    <property type="entry name" value="TGF-BETA FAMILY PROFILE DOMAIN-CONTAINING PROTEIN"/>
    <property type="match status" value="1"/>
</dbReference>
<evidence type="ECO:0000256" key="4">
    <source>
        <dbReference type="ARBA" id="ARBA00022729"/>
    </source>
</evidence>
<evidence type="ECO:0000256" key="8">
    <source>
        <dbReference type="RuleBase" id="RU000354"/>
    </source>
</evidence>
<dbReference type="Gene3D" id="2.10.90.10">
    <property type="entry name" value="Cystine-knot cytokines"/>
    <property type="match status" value="1"/>
</dbReference>
<dbReference type="InterPro" id="IPR001839">
    <property type="entry name" value="TGF-b_C"/>
</dbReference>
<sequence length="114" mass="12769">MCGRQACKRHELYVRFSEQGWKDWVLAPTGYSAFYCDGECLYPLCSCMNSTTHTMIQLVVQLLKPDEGPKACCAPISVLFYADNNNVILKKHRNMVVKTCDACDTSGSPSIYST</sequence>
<proteinExistence type="inferred from homology"/>
<keyword evidence="3" id="KW-0964">Secreted</keyword>
<evidence type="ECO:0000256" key="3">
    <source>
        <dbReference type="ARBA" id="ARBA00022525"/>
    </source>
</evidence>
<dbReference type="SUPFAM" id="SSF57501">
    <property type="entry name" value="Cystine-knot cytokines"/>
    <property type="match status" value="1"/>
</dbReference>
<feature type="domain" description="TGF-beta family profile" evidence="9">
    <location>
        <begin position="1"/>
        <end position="103"/>
    </location>
</feature>
<reference evidence="11" key="1">
    <citation type="submission" date="2025-08" db="UniProtKB">
        <authorList>
            <consortium name="RefSeq"/>
        </authorList>
    </citation>
    <scope>IDENTIFICATION</scope>
    <source>
        <tissue evidence="11">White muscle</tissue>
    </source>
</reference>
<dbReference type="Pfam" id="PF00019">
    <property type="entry name" value="TGF_beta"/>
    <property type="match status" value="1"/>
</dbReference>
<evidence type="ECO:0000313" key="10">
    <source>
        <dbReference type="Proteomes" id="UP000808372"/>
    </source>
</evidence>
<dbReference type="InterPro" id="IPR015615">
    <property type="entry name" value="TGF-beta-rel"/>
</dbReference>
<evidence type="ECO:0000259" key="9">
    <source>
        <dbReference type="PROSITE" id="PS51362"/>
    </source>
</evidence>
<evidence type="ECO:0000313" key="11">
    <source>
        <dbReference type="RefSeq" id="XP_038838795.1"/>
    </source>
</evidence>
<keyword evidence="7" id="KW-0325">Glycoprotein</keyword>
<keyword evidence="6" id="KW-1015">Disulfide bond</keyword>
<evidence type="ECO:0000256" key="6">
    <source>
        <dbReference type="ARBA" id="ARBA00023157"/>
    </source>
</evidence>
<dbReference type="PROSITE" id="PS00250">
    <property type="entry name" value="TGF_BETA_1"/>
    <property type="match status" value="1"/>
</dbReference>
<comment type="subcellular location">
    <subcellularLocation>
        <location evidence="1">Secreted</location>
    </subcellularLocation>
</comment>
<evidence type="ECO:0000256" key="7">
    <source>
        <dbReference type="ARBA" id="ARBA00023180"/>
    </source>
</evidence>
<evidence type="ECO:0000256" key="2">
    <source>
        <dbReference type="ARBA" id="ARBA00006656"/>
    </source>
</evidence>
<dbReference type="GO" id="GO:0005125">
    <property type="term" value="F:cytokine activity"/>
    <property type="evidence" value="ECO:0007669"/>
    <property type="project" value="TreeGrafter"/>
</dbReference>
<dbReference type="GeneID" id="120036431"/>
<protein>
    <submittedName>
        <fullName evidence="11">Bone morphogenetic protein 8A-like</fullName>
    </submittedName>
</protein>
<dbReference type="Proteomes" id="UP000808372">
    <property type="component" value="Unplaced"/>
</dbReference>
<dbReference type="GO" id="GO:0005615">
    <property type="term" value="C:extracellular space"/>
    <property type="evidence" value="ECO:0007669"/>
    <property type="project" value="TreeGrafter"/>
</dbReference>
<dbReference type="InterPro" id="IPR029034">
    <property type="entry name" value="Cystine-knot_cytokine"/>
</dbReference>
<dbReference type="FunFam" id="2.10.90.10:FF:000001">
    <property type="entry name" value="Bone morphogenetic protein 4"/>
    <property type="match status" value="1"/>
</dbReference>
<keyword evidence="4" id="KW-0732">Signal</keyword>
<dbReference type="GO" id="GO:0035239">
    <property type="term" value="P:tube morphogenesis"/>
    <property type="evidence" value="ECO:0007669"/>
    <property type="project" value="UniProtKB-ARBA"/>
</dbReference>
<dbReference type="PANTHER" id="PTHR11848">
    <property type="entry name" value="TGF-BETA FAMILY"/>
    <property type="match status" value="1"/>
</dbReference>
<dbReference type="RefSeq" id="XP_038838795.1">
    <property type="nucleotide sequence ID" value="XM_038982867.1"/>
</dbReference>
<gene>
    <name evidence="11" type="primary">LOC120036431</name>
</gene>